<comment type="caution">
    <text evidence="2">The sequence shown here is derived from an EMBL/GenBank/DDBJ whole genome shotgun (WGS) entry which is preliminary data.</text>
</comment>
<protein>
    <submittedName>
        <fullName evidence="2">Uncharacterized protein</fullName>
    </submittedName>
</protein>
<dbReference type="EMBL" id="JACXVP010000012">
    <property type="protein sequence ID" value="KAG5571903.1"/>
    <property type="molecule type" value="Genomic_DNA"/>
</dbReference>
<organism evidence="2 3">
    <name type="scientific">Solanum commersonii</name>
    <name type="common">Commerson's wild potato</name>
    <name type="synonym">Commerson's nightshade</name>
    <dbReference type="NCBI Taxonomy" id="4109"/>
    <lineage>
        <taxon>Eukaryota</taxon>
        <taxon>Viridiplantae</taxon>
        <taxon>Streptophyta</taxon>
        <taxon>Embryophyta</taxon>
        <taxon>Tracheophyta</taxon>
        <taxon>Spermatophyta</taxon>
        <taxon>Magnoliopsida</taxon>
        <taxon>eudicotyledons</taxon>
        <taxon>Gunneridae</taxon>
        <taxon>Pentapetalae</taxon>
        <taxon>asterids</taxon>
        <taxon>lamiids</taxon>
        <taxon>Solanales</taxon>
        <taxon>Solanaceae</taxon>
        <taxon>Solanoideae</taxon>
        <taxon>Solaneae</taxon>
        <taxon>Solanum</taxon>
    </lineage>
</organism>
<keyword evidence="3" id="KW-1185">Reference proteome</keyword>
<dbReference type="Proteomes" id="UP000824120">
    <property type="component" value="Chromosome 12"/>
</dbReference>
<evidence type="ECO:0000313" key="3">
    <source>
        <dbReference type="Proteomes" id="UP000824120"/>
    </source>
</evidence>
<name>A0A9J5W9A8_SOLCO</name>
<reference evidence="2 3" key="1">
    <citation type="submission" date="2020-09" db="EMBL/GenBank/DDBJ databases">
        <title>De no assembly of potato wild relative species, Solanum commersonii.</title>
        <authorList>
            <person name="Cho K."/>
        </authorList>
    </citation>
    <scope>NUCLEOTIDE SEQUENCE [LARGE SCALE GENOMIC DNA]</scope>
    <source>
        <strain evidence="2">LZ3.2</strain>
        <tissue evidence="2">Leaf</tissue>
    </source>
</reference>
<evidence type="ECO:0000313" key="2">
    <source>
        <dbReference type="EMBL" id="KAG5571903.1"/>
    </source>
</evidence>
<evidence type="ECO:0000256" key="1">
    <source>
        <dbReference type="SAM" id="MobiDB-lite"/>
    </source>
</evidence>
<sequence length="189" mass="20493">MVQNTQFFQLLHSSPRRVSSTPVCGVGETGESTTLLTEVVVSPALPAGEILPCSPTLVLSCDKSQNLVAQSIVKPSVEPTTKEVEVVSRAVSSTMSEQLLEGDLPEGRGLESSILVAGVELVVVQSLALLRGDVQPTLLELELRSPEQVPHSVQPVFDHTPRSFDVETEEKEQEPPLRWSTRGFEEPTP</sequence>
<dbReference type="AlphaFoldDB" id="A0A9J5W9A8"/>
<proteinExistence type="predicted"/>
<feature type="region of interest" description="Disordered" evidence="1">
    <location>
        <begin position="149"/>
        <end position="189"/>
    </location>
</feature>
<gene>
    <name evidence="2" type="ORF">H5410_061669</name>
</gene>
<accession>A0A9J5W9A8</accession>